<evidence type="ECO:0000259" key="2">
    <source>
        <dbReference type="Pfam" id="PF00144"/>
    </source>
</evidence>
<dbReference type="SUPFAM" id="SSF56601">
    <property type="entry name" value="beta-lactamase/transpeptidase-like"/>
    <property type="match status" value="1"/>
</dbReference>
<proteinExistence type="predicted"/>
<keyword evidence="1" id="KW-0732">Signal</keyword>
<reference evidence="3" key="1">
    <citation type="journal article" date="2013" name="Environ. Microbiol. Rep.">
        <title>Polyketide genes in the marine sponge Plakortis simplex: a new group of mono-modular type I polyketide synthases from sponge symbionts.</title>
        <authorList>
            <person name="Della Sala G."/>
            <person name="Hochmuth T."/>
            <person name="Costantino V."/>
            <person name="Teta R."/>
            <person name="Gerwick W."/>
            <person name="Gerwick L."/>
            <person name="Piel J."/>
            <person name="Mangoni A."/>
        </authorList>
    </citation>
    <scope>NUCLEOTIDE SEQUENCE</scope>
</reference>
<name>V5JAG1_UNCXX</name>
<dbReference type="EMBL" id="JX946307">
    <property type="protein sequence ID" value="AGH13565.1"/>
    <property type="molecule type" value="Genomic_DNA"/>
</dbReference>
<sequence length="403" mass="43138">MKRVARANGGLAVAVASVFAVVLAAASAMPAGAQGPVVTRGEPADVGMSAGVLAGGVALYEEAVARGDLVGAVLLVAKDGKIVLHEALGWRDRARDMPMEPNTLFRMASNTKPVVATGVAMLVEDGKLDYGDLVREHMPSWDNYRAGFISIGHLLSHSSGLRIPTLFLQPYMQPSPEHPDAPTLQLEAARFGTVGAEVAPGTSYSYNNPGYNTLGALIETASGMQMDAYLDRELYTPLGMHDSYHHEIDDRMDGKLDRMSVVYYERDGEGGWAPGWTPGDPPQVPFVRASGGMISTAEDYVIFCQMFLNGGVYDGTRYLSEESVALMTSPRIRTNPGSAGPASYYGYGWSVSAEGVFSHGGSDGTNAFVDPNRQLIVLVFTQTPRGNNPVRRFLELVNLAVEG</sequence>
<feature type="chain" id="PRO_5004737682" evidence="1">
    <location>
        <begin position="34"/>
        <end position="403"/>
    </location>
</feature>
<feature type="signal peptide" evidence="1">
    <location>
        <begin position="1"/>
        <end position="33"/>
    </location>
</feature>
<dbReference type="Pfam" id="PF00144">
    <property type="entry name" value="Beta-lactamase"/>
    <property type="match status" value="1"/>
</dbReference>
<evidence type="ECO:0000313" key="3">
    <source>
        <dbReference type="EMBL" id="AGH13565.1"/>
    </source>
</evidence>
<protein>
    <submittedName>
        <fullName evidence="3">Beta-lactamase</fullName>
    </submittedName>
</protein>
<organism evidence="3">
    <name type="scientific">bacterium symbiont of Plakortis simplex pPS11G3</name>
    <dbReference type="NCBI Taxonomy" id="1256902"/>
    <lineage>
        <taxon>Bacteria</taxon>
    </lineage>
</organism>
<dbReference type="PANTHER" id="PTHR43283:SF3">
    <property type="entry name" value="BETA-LACTAMASE FAMILY PROTEIN (AFU_ORTHOLOGUE AFUA_5G07500)"/>
    <property type="match status" value="1"/>
</dbReference>
<accession>V5JAG1</accession>
<dbReference type="InterPro" id="IPR050789">
    <property type="entry name" value="Diverse_Enzym_Activities"/>
</dbReference>
<dbReference type="AlphaFoldDB" id="V5JAG1"/>
<dbReference type="PANTHER" id="PTHR43283">
    <property type="entry name" value="BETA-LACTAMASE-RELATED"/>
    <property type="match status" value="1"/>
</dbReference>
<dbReference type="InterPro" id="IPR001466">
    <property type="entry name" value="Beta-lactam-related"/>
</dbReference>
<dbReference type="InterPro" id="IPR012338">
    <property type="entry name" value="Beta-lactam/transpept-like"/>
</dbReference>
<feature type="domain" description="Beta-lactamase-related" evidence="2">
    <location>
        <begin position="59"/>
        <end position="391"/>
    </location>
</feature>
<dbReference type="Gene3D" id="3.40.710.10">
    <property type="entry name" value="DD-peptidase/beta-lactamase superfamily"/>
    <property type="match status" value="1"/>
</dbReference>
<evidence type="ECO:0000256" key="1">
    <source>
        <dbReference type="SAM" id="SignalP"/>
    </source>
</evidence>